<dbReference type="PANTHER" id="PTHR43265">
    <property type="entry name" value="ESTERASE ESTD"/>
    <property type="match status" value="1"/>
</dbReference>
<dbReference type="PATRIC" id="fig|1702214.3.peg.1039"/>
<feature type="chain" id="PRO_5006212509" description="Serine aminopeptidase S33 domain-containing protein" evidence="1">
    <location>
        <begin position="22"/>
        <end position="446"/>
    </location>
</feature>
<dbReference type="GO" id="GO:0052689">
    <property type="term" value="F:carboxylic ester hydrolase activity"/>
    <property type="evidence" value="ECO:0007669"/>
    <property type="project" value="TreeGrafter"/>
</dbReference>
<keyword evidence="1" id="KW-0732">Signal</keyword>
<feature type="signal peptide" evidence="1">
    <location>
        <begin position="1"/>
        <end position="21"/>
    </location>
</feature>
<name>A0A0Q4B6L5_9BACT</name>
<feature type="domain" description="Serine aminopeptidase S33" evidence="2">
    <location>
        <begin position="186"/>
        <end position="261"/>
    </location>
</feature>
<dbReference type="InterPro" id="IPR029058">
    <property type="entry name" value="AB_hydrolase_fold"/>
</dbReference>
<organism evidence="3 4">
    <name type="scientific">Candidatus [Bacteroides] periocalifornicus</name>
    <dbReference type="NCBI Taxonomy" id="1702214"/>
    <lineage>
        <taxon>Bacteria</taxon>
        <taxon>Pseudomonadati</taxon>
        <taxon>Bacteroidota</taxon>
    </lineage>
</organism>
<reference evidence="3" key="1">
    <citation type="submission" date="2015-08" db="EMBL/GenBank/DDBJ databases">
        <title>Candidatus Bacteriodes Periocalifornicus.</title>
        <authorList>
            <person name="McLean J.S."/>
            <person name="Kelley S."/>
        </authorList>
    </citation>
    <scope>NUCLEOTIDE SEQUENCE [LARGE SCALE GENOMIC DNA]</scope>
    <source>
        <strain evidence="3">12B</strain>
    </source>
</reference>
<keyword evidence="4" id="KW-1185">Reference proteome</keyword>
<dbReference type="EMBL" id="LIIK01000065">
    <property type="protein sequence ID" value="KQM08138.1"/>
    <property type="molecule type" value="Genomic_DNA"/>
</dbReference>
<evidence type="ECO:0000313" key="4">
    <source>
        <dbReference type="Proteomes" id="UP000054172"/>
    </source>
</evidence>
<dbReference type="SUPFAM" id="SSF53474">
    <property type="entry name" value="alpha/beta-Hydrolases"/>
    <property type="match status" value="1"/>
</dbReference>
<dbReference type="InterPro" id="IPR053145">
    <property type="entry name" value="AB_hydrolase_Est10"/>
</dbReference>
<protein>
    <recommendedName>
        <fullName evidence="2">Serine aminopeptidase S33 domain-containing protein</fullName>
    </recommendedName>
</protein>
<comment type="caution">
    <text evidence="3">The sequence shown here is derived from an EMBL/GenBank/DDBJ whole genome shotgun (WGS) entry which is preliminary data.</text>
</comment>
<dbReference type="PANTHER" id="PTHR43265:SF1">
    <property type="entry name" value="ESTERASE ESTD"/>
    <property type="match status" value="1"/>
</dbReference>
<dbReference type="Proteomes" id="UP000054172">
    <property type="component" value="Unassembled WGS sequence"/>
</dbReference>
<evidence type="ECO:0000256" key="1">
    <source>
        <dbReference type="SAM" id="SignalP"/>
    </source>
</evidence>
<sequence length="446" mass="48685">MRFVRATLFAILLGVAVGASAQSLEGTWQGVLNVGGQQLKLVLHLSKDKATLDSPDQGAFDIPAKPDLLTADSVSVSVPAIGASYSGHLAGETLEGVFKQQGYTFPLTLKRVAVAYNRPQTPKGPFEYRAEEVTFTNPTAHAELSGTLIYPKDFKQGVTPVAIMVTGSGLQNRDEEIAYHKPFLVIADYLAKRGVATLRYDDRSFGKSTGDATSITTQEFMEDARAGVDYLRGLKQFGKIGILGHSEGGVVAFMLGAERKVDFIVSLAGLAVTGRQCLVEQNRRMLPEYGATPAMTEQYIKLYEQVCDYLTAQPKSGDPDKVFDEMIRGSELPPSMLENLRKLMHDNGPMSAFIALTPSEFISQIHCPVLALNGDKDIQVTASENIDELKRDLPPNRQTVLKIYPGLNHLFQHCQTGELKEYASIEETISPEVLGDIATWINGLGK</sequence>
<dbReference type="Pfam" id="PF12146">
    <property type="entry name" value="Hydrolase_4"/>
    <property type="match status" value="1"/>
</dbReference>
<proteinExistence type="predicted"/>
<evidence type="ECO:0000313" key="3">
    <source>
        <dbReference type="EMBL" id="KQM08138.1"/>
    </source>
</evidence>
<dbReference type="InterPro" id="IPR022742">
    <property type="entry name" value="Hydrolase_4"/>
</dbReference>
<gene>
    <name evidence="3" type="ORF">AL399_08980</name>
</gene>
<dbReference type="STRING" id="1702214.AL399_08980"/>
<dbReference type="Gene3D" id="3.40.50.1820">
    <property type="entry name" value="alpha/beta hydrolase"/>
    <property type="match status" value="1"/>
</dbReference>
<accession>A0A0Q4B6L5</accession>
<evidence type="ECO:0000259" key="2">
    <source>
        <dbReference type="Pfam" id="PF12146"/>
    </source>
</evidence>
<dbReference type="AlphaFoldDB" id="A0A0Q4B6L5"/>